<protein>
    <submittedName>
        <fullName evidence="1">Uncharacterized protein</fullName>
    </submittedName>
</protein>
<name>A0ABR3ZL56_9PEZI</name>
<sequence length="596" mass="68007">MPDITLLTVNGDEYEIDDAGDLDYSRLASLWEPEPDPFSPLGGVTDKIHTTAACEAAIRGEELPTWDLTEMSYALQICVLRGTRHHDGYATELHDYVADGLPSAGRVSVPEAAFHRAQNARAIMSNRIPDIDIETEFNNEYPYCIWYPDVASEETYRQLVQRYPTMRYHVGRACAVAGYDKLYMDLDLLPDISIAEEARDSIVRNTDPENTGSRIIFDHIVAQPVRWQVMNDYTRHVELDNPQVARYGLNGDTAVVSTLMMRRDYNVLRHETSRFTLNVKDVGSTLQSPYYHAGDEQAPSYFNITEDWTVCIKDVRRFEQHSWHSQSDMLHLLSSPLPHDLPWGSKDLLILMAAYNGDVDRYARLRRPYSLHVSQAETSCICRGIYHSTAFAAWWAGQEEGMRRYASSIHARFIMVNDLSRITEETVDADLPRQIWYPTFALPATYIELARRKPSIRYVAARALVMADYMEVWDEMVNNNWVEPYFELLDTARRSHNPHYLQSLEKIMAEKGLEESRLERKYGCEPLTWTGKAMHGQVAVPTVDSVLWMEPTPFYDGFGVDASEAELYMAAASSKGHTEKMDAEGVAHEIGIVFVV</sequence>
<dbReference type="Proteomes" id="UP001583186">
    <property type="component" value="Unassembled WGS sequence"/>
</dbReference>
<comment type="caution">
    <text evidence="1">The sequence shown here is derived from an EMBL/GenBank/DDBJ whole genome shotgun (WGS) entry which is preliminary data.</text>
</comment>
<proteinExistence type="predicted"/>
<evidence type="ECO:0000313" key="1">
    <source>
        <dbReference type="EMBL" id="KAL1900967.1"/>
    </source>
</evidence>
<gene>
    <name evidence="1" type="ORF">Sste5346_002028</name>
</gene>
<organism evidence="1 2">
    <name type="scientific">Sporothrix stenoceras</name>
    <dbReference type="NCBI Taxonomy" id="5173"/>
    <lineage>
        <taxon>Eukaryota</taxon>
        <taxon>Fungi</taxon>
        <taxon>Dikarya</taxon>
        <taxon>Ascomycota</taxon>
        <taxon>Pezizomycotina</taxon>
        <taxon>Sordariomycetes</taxon>
        <taxon>Sordariomycetidae</taxon>
        <taxon>Ophiostomatales</taxon>
        <taxon>Ophiostomataceae</taxon>
        <taxon>Sporothrix</taxon>
    </lineage>
</organism>
<keyword evidence="2" id="KW-1185">Reference proteome</keyword>
<reference evidence="1 2" key="1">
    <citation type="journal article" date="2024" name="IMA Fungus">
        <title>IMA Genome - F19 : A genome assembly and annotation guide to empower mycologists, including annotated draft genome sequences of Ceratocystis pirilliformis, Diaporthe australafricana, Fusarium ophioides, Paecilomyces lecythidis, and Sporothrix stenoceras.</title>
        <authorList>
            <person name="Aylward J."/>
            <person name="Wilson A.M."/>
            <person name="Visagie C.M."/>
            <person name="Spraker J."/>
            <person name="Barnes I."/>
            <person name="Buitendag C."/>
            <person name="Ceriani C."/>
            <person name="Del Mar Angel L."/>
            <person name="du Plessis D."/>
            <person name="Fuchs T."/>
            <person name="Gasser K."/>
            <person name="Kramer D."/>
            <person name="Li W."/>
            <person name="Munsamy K."/>
            <person name="Piso A."/>
            <person name="Price J.L."/>
            <person name="Sonnekus B."/>
            <person name="Thomas C."/>
            <person name="van der Nest A."/>
            <person name="van Dijk A."/>
            <person name="van Heerden A."/>
            <person name="van Vuuren N."/>
            <person name="Yilmaz N."/>
            <person name="Duong T.A."/>
            <person name="van der Merwe N.A."/>
            <person name="Wingfield M.J."/>
            <person name="Wingfield B.D."/>
        </authorList>
    </citation>
    <scope>NUCLEOTIDE SEQUENCE [LARGE SCALE GENOMIC DNA]</scope>
    <source>
        <strain evidence="1 2">CMW 5346</strain>
    </source>
</reference>
<dbReference type="EMBL" id="JAWCUI010000008">
    <property type="protein sequence ID" value="KAL1900967.1"/>
    <property type="molecule type" value="Genomic_DNA"/>
</dbReference>
<accession>A0ABR3ZL56</accession>
<evidence type="ECO:0000313" key="2">
    <source>
        <dbReference type="Proteomes" id="UP001583186"/>
    </source>
</evidence>